<evidence type="ECO:0000256" key="1">
    <source>
        <dbReference type="SAM" id="MobiDB-lite"/>
    </source>
</evidence>
<dbReference type="Proteomes" id="UP000032683">
    <property type="component" value="Unassembled WGS sequence"/>
</dbReference>
<dbReference type="EMBL" id="BANJ01000038">
    <property type="protein sequence ID" value="GAO00053.1"/>
    <property type="molecule type" value="Genomic_DNA"/>
</dbReference>
<protein>
    <submittedName>
        <fullName evidence="2">Outer membrane efflux protein</fullName>
    </submittedName>
</protein>
<dbReference type="Gene3D" id="1.20.1600.10">
    <property type="entry name" value="Outer membrane efflux proteins (OEP)"/>
    <property type="match status" value="1"/>
</dbReference>
<name>A0A0D6Q943_KOMXY</name>
<gene>
    <name evidence="2" type="ORF">Gxy13693_038_023</name>
</gene>
<reference evidence="2 3" key="1">
    <citation type="submission" date="2012-11" db="EMBL/GenBank/DDBJ databases">
        <title>Whole genome sequence of Gluconacetobacter xylinus NBRC 13693.</title>
        <authorList>
            <person name="Azuma Y."/>
            <person name="Higashiura N."/>
            <person name="Hirakawa H."/>
            <person name="Matsushita K."/>
        </authorList>
    </citation>
    <scope>NUCLEOTIDE SEQUENCE [LARGE SCALE GENOMIC DNA]</scope>
    <source>
        <strain evidence="2 3">NBRC 13693</strain>
    </source>
</reference>
<organism evidence="2 3">
    <name type="scientific">Komagataeibacter xylinus NBRC 13693</name>
    <dbReference type="NCBI Taxonomy" id="1234668"/>
    <lineage>
        <taxon>Bacteria</taxon>
        <taxon>Pseudomonadati</taxon>
        <taxon>Pseudomonadota</taxon>
        <taxon>Alphaproteobacteria</taxon>
        <taxon>Acetobacterales</taxon>
        <taxon>Acetobacteraceae</taxon>
        <taxon>Komagataeibacter</taxon>
    </lineage>
</organism>
<evidence type="ECO:0000313" key="3">
    <source>
        <dbReference type="Proteomes" id="UP000032683"/>
    </source>
</evidence>
<sequence>MMPGIGAIGNGNFDSNALLYHHIWGQIGVRATINLINMIQGPRAIAVAKGNVRLSELRRLALSVAILAQINLSAQKYVTAVDFLKSSRQINNVSLQMEQLAVSASAAGAQSEANRVRHQMAALLGQLEYSRSLAHTHQALADLYASIGADLVPANADIQDLTHLTAQVEHSISQWEDGRLPDLTLPDNVRSPDAGDKTVPVATPVPQAAPPASPVAQTQAPPPVPQAG</sequence>
<evidence type="ECO:0000313" key="2">
    <source>
        <dbReference type="EMBL" id="GAO00053.1"/>
    </source>
</evidence>
<dbReference type="SUPFAM" id="SSF56954">
    <property type="entry name" value="Outer membrane efflux proteins (OEP)"/>
    <property type="match status" value="1"/>
</dbReference>
<comment type="caution">
    <text evidence="2">The sequence shown here is derived from an EMBL/GenBank/DDBJ whole genome shotgun (WGS) entry which is preliminary data.</text>
</comment>
<proteinExistence type="predicted"/>
<accession>A0A0D6Q943</accession>
<feature type="region of interest" description="Disordered" evidence="1">
    <location>
        <begin position="178"/>
        <end position="228"/>
    </location>
</feature>
<dbReference type="RefSeq" id="WP_242405421.1">
    <property type="nucleotide sequence ID" value="NZ_BANJ01000038.1"/>
</dbReference>
<dbReference type="AlphaFoldDB" id="A0A0D6Q943"/>